<feature type="region of interest" description="Disordered" evidence="1">
    <location>
        <begin position="1001"/>
        <end position="1022"/>
    </location>
</feature>
<dbReference type="PANTHER" id="PTHR34044:SF1">
    <property type="entry name" value="NUCLEAR PROTEIN"/>
    <property type="match status" value="1"/>
</dbReference>
<dbReference type="OrthoDB" id="40417at2759"/>
<accession>A0A0G4F7X6</accession>
<dbReference type="EMBL" id="CDMY01000387">
    <property type="protein sequence ID" value="CEM08807.1"/>
    <property type="molecule type" value="Genomic_DNA"/>
</dbReference>
<feature type="compositionally biased region" description="Low complexity" evidence="1">
    <location>
        <begin position="456"/>
        <end position="466"/>
    </location>
</feature>
<dbReference type="STRING" id="1169540.A0A0G4F7X6"/>
<feature type="compositionally biased region" description="Acidic residues" evidence="1">
    <location>
        <begin position="802"/>
        <end position="816"/>
    </location>
</feature>
<feature type="compositionally biased region" description="Basic and acidic residues" evidence="1">
    <location>
        <begin position="845"/>
        <end position="857"/>
    </location>
</feature>
<organism evidence="3 4">
    <name type="scientific">Vitrella brassicaformis (strain CCMP3155)</name>
    <dbReference type="NCBI Taxonomy" id="1169540"/>
    <lineage>
        <taxon>Eukaryota</taxon>
        <taxon>Sar</taxon>
        <taxon>Alveolata</taxon>
        <taxon>Colpodellida</taxon>
        <taxon>Vitrellaceae</taxon>
        <taxon>Vitrella</taxon>
    </lineage>
</organism>
<evidence type="ECO:0000259" key="2">
    <source>
        <dbReference type="PROSITE" id="PS50126"/>
    </source>
</evidence>
<evidence type="ECO:0000313" key="3">
    <source>
        <dbReference type="EMBL" id="CEM08807.1"/>
    </source>
</evidence>
<dbReference type="Proteomes" id="UP000041254">
    <property type="component" value="Unassembled WGS sequence"/>
</dbReference>
<dbReference type="InterPro" id="IPR012340">
    <property type="entry name" value="NA-bd_OB-fold"/>
</dbReference>
<dbReference type="PROSITE" id="PS50126">
    <property type="entry name" value="S1"/>
    <property type="match status" value="1"/>
</dbReference>
<reference evidence="3 4" key="1">
    <citation type="submission" date="2014-11" db="EMBL/GenBank/DDBJ databases">
        <authorList>
            <person name="Zhu J."/>
            <person name="Qi W."/>
            <person name="Song R."/>
        </authorList>
    </citation>
    <scope>NUCLEOTIDE SEQUENCE [LARGE SCALE GENOMIC DNA]</scope>
</reference>
<dbReference type="GO" id="GO:0003676">
    <property type="term" value="F:nucleic acid binding"/>
    <property type="evidence" value="ECO:0007669"/>
    <property type="project" value="InterPro"/>
</dbReference>
<dbReference type="SUPFAM" id="SSF50249">
    <property type="entry name" value="Nucleic acid-binding proteins"/>
    <property type="match status" value="1"/>
</dbReference>
<feature type="compositionally biased region" description="Polar residues" evidence="1">
    <location>
        <begin position="85"/>
        <end position="96"/>
    </location>
</feature>
<feature type="region of interest" description="Disordered" evidence="1">
    <location>
        <begin position="906"/>
        <end position="971"/>
    </location>
</feature>
<dbReference type="AlphaFoldDB" id="A0A0G4F7X6"/>
<dbReference type="InterPro" id="IPR003029">
    <property type="entry name" value="S1_domain"/>
</dbReference>
<feature type="region of interest" description="Disordered" evidence="1">
    <location>
        <begin position="788"/>
        <end position="863"/>
    </location>
</feature>
<dbReference type="VEuPathDB" id="CryptoDB:Vbra_14726"/>
<feature type="domain" description="S1 motif" evidence="2">
    <location>
        <begin position="115"/>
        <end position="184"/>
    </location>
</feature>
<feature type="compositionally biased region" description="Basic and acidic residues" evidence="1">
    <location>
        <begin position="947"/>
        <end position="971"/>
    </location>
</feature>
<dbReference type="Pfam" id="PF00575">
    <property type="entry name" value="S1"/>
    <property type="match status" value="1"/>
</dbReference>
<evidence type="ECO:0000256" key="1">
    <source>
        <dbReference type="SAM" id="MobiDB-lite"/>
    </source>
</evidence>
<proteinExistence type="predicted"/>
<keyword evidence="4" id="KW-1185">Reference proteome</keyword>
<feature type="region of interest" description="Disordered" evidence="1">
    <location>
        <begin position="80"/>
        <end position="99"/>
    </location>
</feature>
<protein>
    <recommendedName>
        <fullName evidence="2">S1 motif domain-containing protein</fullName>
    </recommendedName>
</protein>
<name>A0A0G4F7X6_VITBC</name>
<dbReference type="Gene3D" id="2.40.50.140">
    <property type="entry name" value="Nucleic acid-binding proteins"/>
    <property type="match status" value="1"/>
</dbReference>
<feature type="region of interest" description="Disordered" evidence="1">
    <location>
        <begin position="450"/>
        <end position="487"/>
    </location>
</feature>
<dbReference type="InParanoid" id="A0A0G4F7X6"/>
<dbReference type="SMART" id="SM00316">
    <property type="entry name" value="S1"/>
    <property type="match status" value="2"/>
</dbReference>
<sequence length="1022" mass="112370">MRQSVAPSRRTDDGTAAARSRPLSAFSTHPPTSTRTALLSVLLFATSASAFRPLPSPSIRPLSPPHLRSASALRAAVASPERKTVVTQKQPASSQPAKAELRKACRQVVEQHKDGAFFEAKVRMVTEFGAWLDCGAGMPGFLHVHEMAYGFEAEMGEKVKPGDTLKVRLMDVIETESRILLTMLPSADPEPLLQPLLESVPPDMFFNGTVVATTDSGAFIKLTLPPPPPLKADDATMAADAGPTPPPLPDKPIDIVGFAQYGDLTGLQLQPKGEQGDKTDDVIVAIDEAGTAHKGQSGGPLRLADVGEAYSVGQEVSVRVKYVEPRRRVYLSCYPPMYDATFDPVLSGQVLLQRANAMGGGGGGKVKERPFIIASPFRSDTMVIKAPTALNQAAKLDKETLVGFLKLRLPYFLQVRYGLTQDPFDVQRWPSYPTLLSAFQHWTHVQSTAASALSSPQQPTGGTPTTMASIVSPAEGGSTAPVDLSRARPPLPQYMPSIIVGSGRMAQALRKWGREGRYVDENYSIHGVDVTVPMETYQDASRKGLHPANALQAGQGPIYVCVTPDDVEKVILATPPHRRQDLVFTQIGMIYPLLEKYGLQDATQLLPYVILGRHGEIALDVTTELNPDGITLVTGKWAEKFCERLNVGGMYCRVTDRGEYMERMVENVVWLSSIIPVGVKHGGITVGEVIAEHQLEVEDLMEELMAGAKTALNVRNDARWKERLFDYARAVAAFPTTFQEFEYRNGWFWGMSRTAIKRGEADPLPQHTKLMLDLGIPEVLKEIEAMETADADSSSAVPATDASDEEGQIYEDEGPEVWERPRVAPKPGITPPEETKYVVRPTLPPEERQRRREEARRAAATAREEEEALQAFYAELTAELQRQSDGDASEDELLWRKQALELLRNARITTGDDVELSSPGSLPRGIADDPSRPAGDAPGPGKGQSRPLRDMEVTVEEERRREERRELRREVEKDKDMVPTFNFAPADYISEEQLRFWQRQMQARSGMPRPPPAKAAAAQPDS</sequence>
<evidence type="ECO:0000313" key="4">
    <source>
        <dbReference type="Proteomes" id="UP000041254"/>
    </source>
</evidence>
<dbReference type="PANTHER" id="PTHR34044">
    <property type="entry name" value="NUCLEAR PROTEIN"/>
    <property type="match status" value="1"/>
</dbReference>
<feature type="region of interest" description="Disordered" evidence="1">
    <location>
        <begin position="1"/>
        <end position="32"/>
    </location>
</feature>
<gene>
    <name evidence="3" type="ORF">Vbra_14726</name>
</gene>